<dbReference type="AlphaFoldDB" id="A0AAE5WX34"/>
<dbReference type="Proteomes" id="UP000290401">
    <property type="component" value="Unassembled WGS sequence"/>
</dbReference>
<dbReference type="InterPro" id="IPR041375">
    <property type="entry name" value="VapC45_PIN-like"/>
</dbReference>
<dbReference type="RefSeq" id="WP_128949380.1">
    <property type="nucleotide sequence ID" value="NZ_CP030053.1"/>
</dbReference>
<proteinExistence type="predicted"/>
<organism evidence="2 4">
    <name type="scientific">Bradyrhizobium guangzhouense</name>
    <dbReference type="NCBI Taxonomy" id="1325095"/>
    <lineage>
        <taxon>Bacteria</taxon>
        <taxon>Pseudomonadati</taxon>
        <taxon>Pseudomonadota</taxon>
        <taxon>Alphaproteobacteria</taxon>
        <taxon>Hyphomicrobiales</taxon>
        <taxon>Nitrobacteraceae</taxon>
        <taxon>Bradyrhizobium</taxon>
    </lineage>
</organism>
<reference evidence="3 5" key="2">
    <citation type="submission" date="2018-10" db="EMBL/GenBank/DDBJ databases">
        <title>Bradyrhizobium sp. nov., effective nodules isolated from peanut in China.</title>
        <authorList>
            <person name="Li Y."/>
        </authorList>
    </citation>
    <scope>NUCLEOTIDE SEQUENCE [LARGE SCALE GENOMIC DNA]</scope>
    <source>
        <strain evidence="3 5">CCBAU 53426</strain>
    </source>
</reference>
<sequence>MKLFFDHNMSPAMARALRELFKGEHEITYLAEKFPRNISDIDWISNLSKEGLWVVISGDRRITRNRAEYHAFRNSNLIGLFLSQGLYKAPVIKQMERLLALWPVIQTVPATVQGGAMYELPIKSTKLRQLKI</sequence>
<dbReference type="EMBL" id="RDQZ01000012">
    <property type="protein sequence ID" value="RXH12604.1"/>
    <property type="molecule type" value="Genomic_DNA"/>
</dbReference>
<evidence type="ECO:0000313" key="3">
    <source>
        <dbReference type="EMBL" id="RXH12604.1"/>
    </source>
</evidence>
<evidence type="ECO:0000313" key="5">
    <source>
        <dbReference type="Proteomes" id="UP000290401"/>
    </source>
</evidence>
<reference evidence="2 4" key="1">
    <citation type="submission" date="2018-06" db="EMBL/GenBank/DDBJ databases">
        <title>Comparative genomics of rhizobia nodulating Arachis hypogaea in China.</title>
        <authorList>
            <person name="Li Y."/>
        </authorList>
    </citation>
    <scope>NUCLEOTIDE SEQUENCE [LARGE SCALE GENOMIC DNA]</scope>
    <source>
        <strain evidence="2 4">CCBAU 51670</strain>
    </source>
</reference>
<dbReference type="KEGG" id="bgz:XH91_04000"/>
<keyword evidence="5" id="KW-1185">Reference proteome</keyword>
<name>A0AAE5WX34_9BRAD</name>
<gene>
    <name evidence="3" type="ORF">EAS56_16690</name>
    <name evidence="2" type="ORF">XH91_04000</name>
</gene>
<accession>A0AAE5WX34</accession>
<evidence type="ECO:0000313" key="4">
    <source>
        <dbReference type="Proteomes" id="UP000288972"/>
    </source>
</evidence>
<feature type="domain" description="VapC45 PIN like" evidence="1">
    <location>
        <begin position="1"/>
        <end position="83"/>
    </location>
</feature>
<dbReference type="Proteomes" id="UP000288972">
    <property type="component" value="Chromosome"/>
</dbReference>
<dbReference type="Pfam" id="PF18478">
    <property type="entry name" value="PIN_10"/>
    <property type="match status" value="1"/>
</dbReference>
<evidence type="ECO:0000313" key="2">
    <source>
        <dbReference type="EMBL" id="QAU44598.1"/>
    </source>
</evidence>
<evidence type="ECO:0000259" key="1">
    <source>
        <dbReference type="Pfam" id="PF18478"/>
    </source>
</evidence>
<protein>
    <recommendedName>
        <fullName evidence="1">VapC45 PIN like domain-containing protein</fullName>
    </recommendedName>
</protein>
<dbReference type="EMBL" id="CP030053">
    <property type="protein sequence ID" value="QAU44598.1"/>
    <property type="molecule type" value="Genomic_DNA"/>
</dbReference>